<dbReference type="InterPro" id="IPR007274">
    <property type="entry name" value="Cop_transporter"/>
</dbReference>
<dbReference type="GO" id="GO:0005886">
    <property type="term" value="C:plasma membrane"/>
    <property type="evidence" value="ECO:0007669"/>
    <property type="project" value="TreeGrafter"/>
</dbReference>
<keyword evidence="4" id="KW-0186">Copper</keyword>
<evidence type="ECO:0000256" key="5">
    <source>
        <dbReference type="SAM" id="MobiDB-lite"/>
    </source>
</evidence>
<dbReference type="Pfam" id="PF04145">
    <property type="entry name" value="Ctr"/>
    <property type="match status" value="1"/>
</dbReference>
<evidence type="ECO:0000313" key="7">
    <source>
        <dbReference type="Proteomes" id="UP001152607"/>
    </source>
</evidence>
<feature type="transmembrane region" description="Helical" evidence="4">
    <location>
        <begin position="54"/>
        <end position="78"/>
    </location>
</feature>
<dbReference type="GO" id="GO:0005375">
    <property type="term" value="F:copper ion transmembrane transporter activity"/>
    <property type="evidence" value="ECO:0007669"/>
    <property type="project" value="UniProtKB-UniRule"/>
</dbReference>
<dbReference type="PANTHER" id="PTHR12483:SF120">
    <property type="entry name" value="HIGH-AFFINITY COPPER TRANSPORTER CTRA2"/>
    <property type="match status" value="1"/>
</dbReference>
<protein>
    <recommendedName>
        <fullName evidence="4">Copper transport protein</fullName>
    </recommendedName>
</protein>
<evidence type="ECO:0000256" key="3">
    <source>
        <dbReference type="ARBA" id="ARBA00023136"/>
    </source>
</evidence>
<gene>
    <name evidence="6" type="ORF">PDIGIT_LOCUS7262</name>
</gene>
<keyword evidence="7" id="KW-1185">Reference proteome</keyword>
<organism evidence="6 7">
    <name type="scientific">Periconia digitata</name>
    <dbReference type="NCBI Taxonomy" id="1303443"/>
    <lineage>
        <taxon>Eukaryota</taxon>
        <taxon>Fungi</taxon>
        <taxon>Dikarya</taxon>
        <taxon>Ascomycota</taxon>
        <taxon>Pezizomycotina</taxon>
        <taxon>Dothideomycetes</taxon>
        <taxon>Pleosporomycetidae</taxon>
        <taxon>Pleosporales</taxon>
        <taxon>Massarineae</taxon>
        <taxon>Periconiaceae</taxon>
        <taxon>Periconia</taxon>
    </lineage>
</organism>
<keyword evidence="1 4" id="KW-0812">Transmembrane</keyword>
<comment type="similarity">
    <text evidence="4">Belongs to the copper transporter (Ctr) (TC 1.A.56) family. SLC31A subfamily.</text>
</comment>
<evidence type="ECO:0000256" key="1">
    <source>
        <dbReference type="ARBA" id="ARBA00022692"/>
    </source>
</evidence>
<proteinExistence type="inferred from homology"/>
<keyword evidence="2 4" id="KW-1133">Transmembrane helix</keyword>
<sequence>MDSMSTSTTDMAGMSMPTGHTSSGSMEQMSMTFFISTTTPLFTMAWTPTSTGQYAGTCIFLIIFAAIFRALLAVRINFYDILASVKQRHGDDEIVLYSGDDKRARRRPWKANEAIILALVDVIIGGMSYLLMIAVMTMNVGYFLSVLAGIFVGSLAFGRFMARSVAH</sequence>
<evidence type="ECO:0000256" key="2">
    <source>
        <dbReference type="ARBA" id="ARBA00022989"/>
    </source>
</evidence>
<dbReference type="PANTHER" id="PTHR12483">
    <property type="entry name" value="SOLUTE CARRIER FAMILY 31 COPPER TRANSPORTERS"/>
    <property type="match status" value="1"/>
</dbReference>
<name>A0A9W4UD65_9PLEO</name>
<evidence type="ECO:0000256" key="4">
    <source>
        <dbReference type="RuleBase" id="RU367022"/>
    </source>
</evidence>
<dbReference type="AlphaFoldDB" id="A0A9W4UD65"/>
<accession>A0A9W4UD65</accession>
<keyword evidence="4" id="KW-0406">Ion transport</keyword>
<comment type="subcellular location">
    <subcellularLocation>
        <location evidence="4">Membrane</location>
        <topology evidence="4">Multi-pass membrane protein</topology>
    </subcellularLocation>
</comment>
<feature type="transmembrane region" description="Helical" evidence="4">
    <location>
        <begin position="142"/>
        <end position="162"/>
    </location>
</feature>
<feature type="compositionally biased region" description="Polar residues" evidence="5">
    <location>
        <begin position="1"/>
        <end position="10"/>
    </location>
</feature>
<dbReference type="OrthoDB" id="73901at2759"/>
<feature type="transmembrane region" description="Helical" evidence="4">
    <location>
        <begin position="114"/>
        <end position="136"/>
    </location>
</feature>
<keyword evidence="4" id="KW-0187">Copper transport</keyword>
<dbReference type="Proteomes" id="UP001152607">
    <property type="component" value="Unassembled WGS sequence"/>
</dbReference>
<dbReference type="EMBL" id="CAOQHR010000004">
    <property type="protein sequence ID" value="CAI6334208.1"/>
    <property type="molecule type" value="Genomic_DNA"/>
</dbReference>
<comment type="caution">
    <text evidence="6">The sequence shown here is derived from an EMBL/GenBank/DDBJ whole genome shotgun (WGS) entry which is preliminary data.</text>
</comment>
<feature type="region of interest" description="Disordered" evidence="5">
    <location>
        <begin position="1"/>
        <end position="25"/>
    </location>
</feature>
<keyword evidence="3 4" id="KW-0472">Membrane</keyword>
<keyword evidence="4" id="KW-0813">Transport</keyword>
<reference evidence="6" key="1">
    <citation type="submission" date="2023-01" db="EMBL/GenBank/DDBJ databases">
        <authorList>
            <person name="Van Ghelder C."/>
            <person name="Rancurel C."/>
        </authorList>
    </citation>
    <scope>NUCLEOTIDE SEQUENCE</scope>
    <source>
        <strain evidence="6">CNCM I-4278</strain>
    </source>
</reference>
<evidence type="ECO:0000313" key="6">
    <source>
        <dbReference type="EMBL" id="CAI6334208.1"/>
    </source>
</evidence>